<proteinExistence type="predicted"/>
<dbReference type="RefSeq" id="WP_104373513.1">
    <property type="nucleotide sequence ID" value="NZ_BFAV01000163.1"/>
</dbReference>
<dbReference type="Pfam" id="PF04434">
    <property type="entry name" value="SWIM"/>
    <property type="match status" value="1"/>
</dbReference>
<evidence type="ECO:0000259" key="3">
    <source>
        <dbReference type="PROSITE" id="PS50966"/>
    </source>
</evidence>
<keyword evidence="1" id="KW-0479">Metal-binding</keyword>
<accession>A0A2L2XH35</accession>
<keyword evidence="1" id="KW-0862">Zinc</keyword>
<name>A0A2L2XH35_9FIRM</name>
<sequence>MKKNHDLNKLLAAMESYIPDYIIERGLEYYENGLVENVNIDGQWVHATVLGNYGDYNVKVHMADFSKSRCSCPYEDYCKHMAAVVYQLTREYAGEQGYSEPAGGPGRYKPDETESVAEPSAKQPDDDLDQRLKSMGREDLLGAIKQLMETDPSSREKIRLILVEHERTADLHSDRVCRMGLYSSLKYHQQQFSAILKECESLFTEIDMNDEDSDDDWGYGNEYAEDAWNFTMGLERLHRYGRELLKLVTSEHYISGTVGLLVAVKGLEEWIDKYDDEYSGSELVDGCSEFENYLWEALAIVGQCQLHDPQAQTFLRELIDWVVHQCKQLDDLLAWTAVLTHCVPERRYLWHLKERIMQLDRDFLRSDRLQDERARRALVYWWVQLCLSLNQEEEAKQTACILGETLQADNSLAYCFVRYYERREEWQEAVRTLQNILNANSRVNPQEYQWIIHLCQQSGDKQGVKEWHEKWFLSHPDLDLFKRNAALHKDDDDKEARIQKWIDAMRRKREYALAIGMHLYLDDIDKAWAEFIRHKDRIEIDEPLLLKLFKKMKKHEPARLIPLYRDLALINISRRGRRAYAKAARWMKDLREVCSLSGKSEEWAAFHGQVMTEYRRFRSLMEEIRAAGIGQP</sequence>
<feature type="domain" description="SWIM-type" evidence="3">
    <location>
        <begin position="56"/>
        <end position="89"/>
    </location>
</feature>
<gene>
    <name evidence="4" type="ORF">DCCM_4569</name>
</gene>
<evidence type="ECO:0000256" key="2">
    <source>
        <dbReference type="SAM" id="MobiDB-lite"/>
    </source>
</evidence>
<organism evidence="4 5">
    <name type="scientific">Desulfocucumis palustris</name>
    <dbReference type="NCBI Taxonomy" id="1898651"/>
    <lineage>
        <taxon>Bacteria</taxon>
        <taxon>Bacillati</taxon>
        <taxon>Bacillota</taxon>
        <taxon>Clostridia</taxon>
        <taxon>Eubacteriales</taxon>
        <taxon>Desulfocucumaceae</taxon>
        <taxon>Desulfocucumis</taxon>
    </lineage>
</organism>
<dbReference type="GO" id="GO:0008270">
    <property type="term" value="F:zinc ion binding"/>
    <property type="evidence" value="ECO:0007669"/>
    <property type="project" value="UniProtKB-KW"/>
</dbReference>
<keyword evidence="5" id="KW-1185">Reference proteome</keyword>
<evidence type="ECO:0000256" key="1">
    <source>
        <dbReference type="PROSITE-ProRule" id="PRU00325"/>
    </source>
</evidence>
<dbReference type="Proteomes" id="UP000239549">
    <property type="component" value="Unassembled WGS sequence"/>
</dbReference>
<dbReference type="EMBL" id="BFAV01000163">
    <property type="protein sequence ID" value="GBF35442.1"/>
    <property type="molecule type" value="Genomic_DNA"/>
</dbReference>
<dbReference type="InterPro" id="IPR007527">
    <property type="entry name" value="Znf_SWIM"/>
</dbReference>
<protein>
    <submittedName>
        <fullName evidence="4">SWIM zinc finger family</fullName>
    </submittedName>
</protein>
<dbReference type="AlphaFoldDB" id="A0A2L2XH35"/>
<evidence type="ECO:0000313" key="4">
    <source>
        <dbReference type="EMBL" id="GBF35442.1"/>
    </source>
</evidence>
<comment type="caution">
    <text evidence="4">The sequence shown here is derived from an EMBL/GenBank/DDBJ whole genome shotgun (WGS) entry which is preliminary data.</text>
</comment>
<reference evidence="5" key="1">
    <citation type="submission" date="2018-02" db="EMBL/GenBank/DDBJ databases">
        <title>Genome sequence of Desulfocucumis palustris strain NAW-5.</title>
        <authorList>
            <person name="Watanabe M."/>
            <person name="Kojima H."/>
            <person name="Fukui M."/>
        </authorList>
    </citation>
    <scope>NUCLEOTIDE SEQUENCE [LARGE SCALE GENOMIC DNA]</scope>
    <source>
        <strain evidence="5">NAW-5</strain>
    </source>
</reference>
<feature type="region of interest" description="Disordered" evidence="2">
    <location>
        <begin position="96"/>
        <end position="129"/>
    </location>
</feature>
<dbReference type="PROSITE" id="PS50966">
    <property type="entry name" value="ZF_SWIM"/>
    <property type="match status" value="1"/>
</dbReference>
<evidence type="ECO:0000313" key="5">
    <source>
        <dbReference type="Proteomes" id="UP000239549"/>
    </source>
</evidence>
<keyword evidence="1" id="KW-0863">Zinc-finger</keyword>
<dbReference type="OrthoDB" id="7593573at2"/>